<comment type="caution">
    <text evidence="3">The sequence shown here is derived from an EMBL/GenBank/DDBJ whole genome shotgun (WGS) entry which is preliminary data.</text>
</comment>
<evidence type="ECO:0000256" key="2">
    <source>
        <dbReference type="SAM" id="MobiDB-lite"/>
    </source>
</evidence>
<protein>
    <submittedName>
        <fullName evidence="3">Uncharacterized protein</fullName>
    </submittedName>
</protein>
<evidence type="ECO:0000256" key="1">
    <source>
        <dbReference type="SAM" id="Coils"/>
    </source>
</evidence>
<feature type="compositionally biased region" description="Acidic residues" evidence="2">
    <location>
        <begin position="240"/>
        <end position="253"/>
    </location>
</feature>
<name>A0AA38RV68_9PEZI</name>
<dbReference type="EMBL" id="JANBVO010000020">
    <property type="protein sequence ID" value="KAJ9143060.1"/>
    <property type="molecule type" value="Genomic_DNA"/>
</dbReference>
<feature type="region of interest" description="Disordered" evidence="2">
    <location>
        <begin position="205"/>
        <end position="325"/>
    </location>
</feature>
<organism evidence="3 4">
    <name type="scientific">Pleurostoma richardsiae</name>
    <dbReference type="NCBI Taxonomy" id="41990"/>
    <lineage>
        <taxon>Eukaryota</taxon>
        <taxon>Fungi</taxon>
        <taxon>Dikarya</taxon>
        <taxon>Ascomycota</taxon>
        <taxon>Pezizomycotina</taxon>
        <taxon>Sordariomycetes</taxon>
        <taxon>Sordariomycetidae</taxon>
        <taxon>Calosphaeriales</taxon>
        <taxon>Pleurostomataceae</taxon>
        <taxon>Pleurostoma</taxon>
    </lineage>
</organism>
<feature type="region of interest" description="Disordered" evidence="2">
    <location>
        <begin position="1"/>
        <end position="70"/>
    </location>
</feature>
<feature type="compositionally biased region" description="Polar residues" evidence="2">
    <location>
        <begin position="25"/>
        <end position="41"/>
    </location>
</feature>
<reference evidence="3" key="1">
    <citation type="submission" date="2022-07" db="EMBL/GenBank/DDBJ databases">
        <title>Fungi with potential for degradation of polypropylene.</title>
        <authorList>
            <person name="Gostincar C."/>
        </authorList>
    </citation>
    <scope>NUCLEOTIDE SEQUENCE</scope>
    <source>
        <strain evidence="3">EXF-13308</strain>
    </source>
</reference>
<keyword evidence="1" id="KW-0175">Coiled coil</keyword>
<dbReference type="Proteomes" id="UP001174694">
    <property type="component" value="Unassembled WGS sequence"/>
</dbReference>
<evidence type="ECO:0000313" key="4">
    <source>
        <dbReference type="Proteomes" id="UP001174694"/>
    </source>
</evidence>
<feature type="coiled-coil region" evidence="1">
    <location>
        <begin position="97"/>
        <end position="161"/>
    </location>
</feature>
<proteinExistence type="predicted"/>
<evidence type="ECO:0000313" key="3">
    <source>
        <dbReference type="EMBL" id="KAJ9143060.1"/>
    </source>
</evidence>
<sequence length="325" mass="35476">MPRQLPWKAGASARPITPNRDGPSAGTTTPVASSARRTTQGAGLKSGSHALKRDRSPSTSPPPAPPVESFMIEGLENDDAWRMVEDEFFSVAGSFTAHLHAAEYQRLKKQARSQNEETIRHISRPVTGEMTDLVRRRHLALDQASRQREGLKRALASMKAEDDDDDEPWVGTSLQGLMDSPRKKAIPLTSVTSTVLGTKAAAGFVRGSPTKNRGLGGTRTIPPHNAVPRQLVTAQVVPGLDDETDDDDDEDLEGPPLKRTSHHVSAIYISKSKTPIEGSRSTPKRPSYDHLKHPPLKSRATMDDSDEDPDAGMVVRRSGDRKSHR</sequence>
<keyword evidence="4" id="KW-1185">Reference proteome</keyword>
<dbReference type="AlphaFoldDB" id="A0AA38RV68"/>
<gene>
    <name evidence="3" type="ORF">NKR23_g6775</name>
</gene>
<accession>A0AA38RV68</accession>